<gene>
    <name evidence="2" type="ORF">Atai01_08330</name>
</gene>
<dbReference type="AlphaFoldDB" id="A0A9W6QV99"/>
<protein>
    <submittedName>
        <fullName evidence="2">Uncharacterized protein</fullName>
    </submittedName>
</protein>
<sequence>MPTAGISSSNTETAAPSGTTPSLSSSAARVPVDQPLLADELNEADTTSGRCTTNAAIATPMIARLPSTVRCVRRAGAGNDALWSIPPLKTKNRCRRVCSFRYTGDTRRFPAGSSIRFYCEDANADDAPAEPSTFPLGLAGFGDDFSGVRRFADRDHKNITQWHVYDAPGGTTPRTWNRSW</sequence>
<evidence type="ECO:0000313" key="2">
    <source>
        <dbReference type="EMBL" id="GLY64214.1"/>
    </source>
</evidence>
<comment type="caution">
    <text evidence="2">The sequence shown here is derived from an EMBL/GenBank/DDBJ whole genome shotgun (WGS) entry which is preliminary data.</text>
</comment>
<proteinExistence type="predicted"/>
<accession>A0A9W6QV99</accession>
<name>A0A9W6QV99_9PSEU</name>
<evidence type="ECO:0000313" key="3">
    <source>
        <dbReference type="Proteomes" id="UP001165136"/>
    </source>
</evidence>
<evidence type="ECO:0000256" key="1">
    <source>
        <dbReference type="SAM" id="MobiDB-lite"/>
    </source>
</evidence>
<dbReference type="EMBL" id="BSTI01000002">
    <property type="protein sequence ID" value="GLY64214.1"/>
    <property type="molecule type" value="Genomic_DNA"/>
</dbReference>
<organism evidence="2 3">
    <name type="scientific">Amycolatopsis taiwanensis</name>
    <dbReference type="NCBI Taxonomy" id="342230"/>
    <lineage>
        <taxon>Bacteria</taxon>
        <taxon>Bacillati</taxon>
        <taxon>Actinomycetota</taxon>
        <taxon>Actinomycetes</taxon>
        <taxon>Pseudonocardiales</taxon>
        <taxon>Pseudonocardiaceae</taxon>
        <taxon>Amycolatopsis</taxon>
    </lineage>
</organism>
<feature type="region of interest" description="Disordered" evidence="1">
    <location>
        <begin position="1"/>
        <end position="31"/>
    </location>
</feature>
<feature type="compositionally biased region" description="Polar residues" evidence="1">
    <location>
        <begin position="1"/>
        <end position="27"/>
    </location>
</feature>
<dbReference type="Proteomes" id="UP001165136">
    <property type="component" value="Unassembled WGS sequence"/>
</dbReference>
<keyword evidence="3" id="KW-1185">Reference proteome</keyword>
<reference evidence="2" key="1">
    <citation type="submission" date="2023-03" db="EMBL/GenBank/DDBJ databases">
        <title>Amycolatopsis taiwanensis NBRC 103393.</title>
        <authorList>
            <person name="Ichikawa N."/>
            <person name="Sato H."/>
            <person name="Tonouchi N."/>
        </authorList>
    </citation>
    <scope>NUCLEOTIDE SEQUENCE</scope>
    <source>
        <strain evidence="2">NBRC 103393</strain>
    </source>
</reference>